<dbReference type="EMBL" id="LAZR01012383">
    <property type="protein sequence ID" value="KKM27128.1"/>
    <property type="molecule type" value="Genomic_DNA"/>
</dbReference>
<organism evidence="1">
    <name type="scientific">marine sediment metagenome</name>
    <dbReference type="NCBI Taxonomy" id="412755"/>
    <lineage>
        <taxon>unclassified sequences</taxon>
        <taxon>metagenomes</taxon>
        <taxon>ecological metagenomes</taxon>
    </lineage>
</organism>
<sequence>MEVLIIHRVDNGYIVETASAMSNSAMSLTRFESFCACSDEVGRLVQKALAELDRIRPMAPQEEKAA</sequence>
<evidence type="ECO:0000313" key="1">
    <source>
        <dbReference type="EMBL" id="KKM27128.1"/>
    </source>
</evidence>
<accession>A0A0F9KYN5</accession>
<protein>
    <submittedName>
        <fullName evidence="1">Uncharacterized protein</fullName>
    </submittedName>
</protein>
<reference evidence="1" key="1">
    <citation type="journal article" date="2015" name="Nature">
        <title>Complex archaea that bridge the gap between prokaryotes and eukaryotes.</title>
        <authorList>
            <person name="Spang A."/>
            <person name="Saw J.H."/>
            <person name="Jorgensen S.L."/>
            <person name="Zaremba-Niedzwiedzka K."/>
            <person name="Martijn J."/>
            <person name="Lind A.E."/>
            <person name="van Eijk R."/>
            <person name="Schleper C."/>
            <person name="Guy L."/>
            <person name="Ettema T.J."/>
        </authorList>
    </citation>
    <scope>NUCLEOTIDE SEQUENCE</scope>
</reference>
<proteinExistence type="predicted"/>
<name>A0A0F9KYN5_9ZZZZ</name>
<comment type="caution">
    <text evidence="1">The sequence shown here is derived from an EMBL/GenBank/DDBJ whole genome shotgun (WGS) entry which is preliminary data.</text>
</comment>
<gene>
    <name evidence="1" type="ORF">LCGC14_1577890</name>
</gene>
<dbReference type="AlphaFoldDB" id="A0A0F9KYN5"/>